<evidence type="ECO:0000313" key="2">
    <source>
        <dbReference type="EMBL" id="APU17139.1"/>
    </source>
</evidence>
<keyword evidence="3" id="KW-1185">Reference proteome</keyword>
<dbReference type="KEGG" id="acad:UA74_25660"/>
<evidence type="ECO:0000259" key="1">
    <source>
        <dbReference type="Pfam" id="PF01970"/>
    </source>
</evidence>
<proteinExistence type="predicted"/>
<dbReference type="InterPro" id="IPR002823">
    <property type="entry name" value="DUF112_TM"/>
</dbReference>
<dbReference type="PANTHER" id="PTHR35342">
    <property type="entry name" value="TRICARBOXYLIC TRANSPORT PROTEIN"/>
    <property type="match status" value="1"/>
</dbReference>
<organism evidence="2 3">
    <name type="scientific">Actinoalloteichus fjordicus</name>
    <dbReference type="NCBI Taxonomy" id="1612552"/>
    <lineage>
        <taxon>Bacteria</taxon>
        <taxon>Bacillati</taxon>
        <taxon>Actinomycetota</taxon>
        <taxon>Actinomycetes</taxon>
        <taxon>Pseudonocardiales</taxon>
        <taxon>Pseudonocardiaceae</taxon>
        <taxon>Actinoalloteichus</taxon>
    </lineage>
</organism>
<reference evidence="3" key="1">
    <citation type="submission" date="2016-06" db="EMBL/GenBank/DDBJ databases">
        <title>Complete genome sequence of Actinoalloteichus fjordicus DSM 46855 (=ADI127-17), type strain of the new species Actinoalloteichus fjordicus.</title>
        <authorList>
            <person name="Ruckert C."/>
            <person name="Nouioui I."/>
            <person name="Willmese J."/>
            <person name="van Wezel G."/>
            <person name="Klenk H.-P."/>
            <person name="Kalinowski J."/>
            <person name="Zotchev S.B."/>
        </authorList>
    </citation>
    <scope>NUCLEOTIDE SEQUENCE [LARGE SCALE GENOMIC DNA]</scope>
    <source>
        <strain evidence="3">ADI127-7</strain>
    </source>
</reference>
<dbReference type="AlphaFoldDB" id="A0AAC9LHU4"/>
<dbReference type="PANTHER" id="PTHR35342:SF5">
    <property type="entry name" value="TRICARBOXYLIC TRANSPORT PROTEIN"/>
    <property type="match status" value="1"/>
</dbReference>
<feature type="domain" description="DUF112" evidence="1">
    <location>
        <begin position="1"/>
        <end position="57"/>
    </location>
</feature>
<dbReference type="Pfam" id="PF01970">
    <property type="entry name" value="TctA"/>
    <property type="match status" value="1"/>
</dbReference>
<sequence length="71" mass="7374">MGFPIGSLPAGGAEVPTFLSYSMEKRLTRHPREFGHGAIEGVAGPEAANSAAVAGVLLRRRRAARGRVTSG</sequence>
<protein>
    <submittedName>
        <fullName evidence="2">Tripartite tricarboxylate transporter TctA family</fullName>
    </submittedName>
</protein>
<gene>
    <name evidence="2" type="ORF">UA74_25660</name>
</gene>
<evidence type="ECO:0000313" key="3">
    <source>
        <dbReference type="Proteomes" id="UP000185511"/>
    </source>
</evidence>
<dbReference type="Proteomes" id="UP000185511">
    <property type="component" value="Chromosome"/>
</dbReference>
<name>A0AAC9LHU4_9PSEU</name>
<dbReference type="EMBL" id="CP016076">
    <property type="protein sequence ID" value="APU17139.1"/>
    <property type="molecule type" value="Genomic_DNA"/>
</dbReference>
<accession>A0AAC9LHU4</accession>